<dbReference type="SUPFAM" id="SSF51735">
    <property type="entry name" value="NAD(P)-binding Rossmann-fold domains"/>
    <property type="match status" value="1"/>
</dbReference>
<evidence type="ECO:0000256" key="1">
    <source>
        <dbReference type="ARBA" id="ARBA00006484"/>
    </source>
</evidence>
<gene>
    <name evidence="3" type="ORF">METZ01_LOCUS24655</name>
</gene>
<dbReference type="InterPro" id="IPR051687">
    <property type="entry name" value="Peroxisomal_Beta-Oxidation"/>
</dbReference>
<proteinExistence type="inferred from homology"/>
<evidence type="ECO:0000256" key="2">
    <source>
        <dbReference type="ARBA" id="ARBA00023002"/>
    </source>
</evidence>
<sequence length="320" mass="33303">MFASPPTHREQTMAGHLAGKNIAVTGAGNGIGRAIALACAGEGANVVVADYGVSIEGSDPSSEVADAVVAEIAAAGGTAIAVAGDVSQMEVGQRIVDTAVENWGTIDGVACVAGIVRERMLFNMSEEEFDHVVAVHLKGHFTLYKAASAVMRKQETGGSLVGFTSGAFVASTAQANYSAAKGGIVSLTRSAAFALRRYGVNANCIAPAAMTRMSENVPFEIEAGGPEAIAPLAVFLMSNAARDITAQIYTCTGKRIAVWNQPAELRHMLATDGEMFTVDEVAEKLPADIGVEEMPMFADLERRMKEMAEKKAAEESGAAS</sequence>
<dbReference type="PRINTS" id="PR00081">
    <property type="entry name" value="GDHRDH"/>
</dbReference>
<dbReference type="PANTHER" id="PTHR45024:SF2">
    <property type="entry name" value="SCP2 DOMAIN-CONTAINING PROTEIN"/>
    <property type="match status" value="1"/>
</dbReference>
<evidence type="ECO:0008006" key="4">
    <source>
        <dbReference type="Google" id="ProtNLM"/>
    </source>
</evidence>
<dbReference type="AlphaFoldDB" id="A0A381PXJ7"/>
<dbReference type="GO" id="GO:0016491">
    <property type="term" value="F:oxidoreductase activity"/>
    <property type="evidence" value="ECO:0007669"/>
    <property type="project" value="UniProtKB-KW"/>
</dbReference>
<dbReference type="Gene3D" id="3.40.50.720">
    <property type="entry name" value="NAD(P)-binding Rossmann-like Domain"/>
    <property type="match status" value="1"/>
</dbReference>
<reference evidence="3" key="1">
    <citation type="submission" date="2018-05" db="EMBL/GenBank/DDBJ databases">
        <authorList>
            <person name="Lanie J.A."/>
            <person name="Ng W.-L."/>
            <person name="Kazmierczak K.M."/>
            <person name="Andrzejewski T.M."/>
            <person name="Davidsen T.M."/>
            <person name="Wayne K.J."/>
            <person name="Tettelin H."/>
            <person name="Glass J.I."/>
            <person name="Rusch D."/>
            <person name="Podicherti R."/>
            <person name="Tsui H.-C.T."/>
            <person name="Winkler M.E."/>
        </authorList>
    </citation>
    <scope>NUCLEOTIDE SEQUENCE</scope>
</reference>
<dbReference type="Pfam" id="PF00106">
    <property type="entry name" value="adh_short"/>
    <property type="match status" value="1"/>
</dbReference>
<dbReference type="InterPro" id="IPR036291">
    <property type="entry name" value="NAD(P)-bd_dom_sf"/>
</dbReference>
<dbReference type="PANTHER" id="PTHR45024">
    <property type="entry name" value="DEHYDROGENASES, SHORT CHAIN"/>
    <property type="match status" value="1"/>
</dbReference>
<comment type="similarity">
    <text evidence="1">Belongs to the short-chain dehydrogenases/reductases (SDR) family.</text>
</comment>
<name>A0A381PXJ7_9ZZZZ</name>
<accession>A0A381PXJ7</accession>
<dbReference type="InterPro" id="IPR002347">
    <property type="entry name" value="SDR_fam"/>
</dbReference>
<organism evidence="3">
    <name type="scientific">marine metagenome</name>
    <dbReference type="NCBI Taxonomy" id="408172"/>
    <lineage>
        <taxon>unclassified sequences</taxon>
        <taxon>metagenomes</taxon>
        <taxon>ecological metagenomes</taxon>
    </lineage>
</organism>
<protein>
    <recommendedName>
        <fullName evidence="4">Short-chain dehydrogenase</fullName>
    </recommendedName>
</protein>
<dbReference type="EMBL" id="UINC01001133">
    <property type="protein sequence ID" value="SUZ71801.1"/>
    <property type="molecule type" value="Genomic_DNA"/>
</dbReference>
<evidence type="ECO:0000313" key="3">
    <source>
        <dbReference type="EMBL" id="SUZ71801.1"/>
    </source>
</evidence>
<keyword evidence="2" id="KW-0560">Oxidoreductase</keyword>